<dbReference type="PANTHER" id="PTHR47643">
    <property type="entry name" value="TPR DOMAIN PROTEIN (AFU_ORTHOLOGUE AFUA_5G12710)"/>
    <property type="match status" value="1"/>
</dbReference>
<dbReference type="Gene3D" id="1.25.40.10">
    <property type="entry name" value="Tetratricopeptide repeat domain"/>
    <property type="match status" value="1"/>
</dbReference>
<dbReference type="InterPro" id="IPR053209">
    <property type="entry name" value="Gramillin-biosynth_MTr"/>
</dbReference>
<organism evidence="3 4">
    <name type="scientific">Penicillium camemberti (strain FM 013)</name>
    <dbReference type="NCBI Taxonomy" id="1429867"/>
    <lineage>
        <taxon>Eukaryota</taxon>
        <taxon>Fungi</taxon>
        <taxon>Dikarya</taxon>
        <taxon>Ascomycota</taxon>
        <taxon>Pezizomycotina</taxon>
        <taxon>Eurotiomycetes</taxon>
        <taxon>Eurotiomycetidae</taxon>
        <taxon>Eurotiales</taxon>
        <taxon>Aspergillaceae</taxon>
        <taxon>Penicillium</taxon>
    </lineage>
</organism>
<dbReference type="CDD" id="cd20071">
    <property type="entry name" value="SET_SMYD"/>
    <property type="match status" value="1"/>
</dbReference>
<dbReference type="SUPFAM" id="SSF48452">
    <property type="entry name" value="TPR-like"/>
    <property type="match status" value="1"/>
</dbReference>
<feature type="domain" description="SET" evidence="2">
    <location>
        <begin position="351"/>
        <end position="545"/>
    </location>
</feature>
<sequence>MDTYDVSNVPEYFRYLRVHKENLKNAQALKGRPAKSPKSRDEILMQFMFRQMTNTKSPDSTANIRSSFLPPAYPPCHTPFSKLSKVMIKNLCLETHHRERYLLIRTVTPADTMTAVMAIVEDEDGSVLMLQLYNQQQELSSAHGLGEGTVLVVKEPYVKVMADGDYGIRVDHLSDVWFVPEFDDLVPLSWRESVTGSDENATSWKVKGSEHFSQGDYRSAIQCYSKTLDAHPSSELAVIAQLNRSLSFLKSYCFDAALKDVDRVLQVSEPSEKGLFRKAQGLYQLRRFKESCETHAILAEKYPDNTQAAHEYLRASARLMEQDSGKYEFGQMILEAKKRRPPTLDRGTYIGPVSIKQTQSHGRGLFTTKAVKAGELLLCEKAFSHAFYDEDTSQDLRLLLNVDMNEATIGTQAELIELITQKLHKNPSLIPDFVDLHHGTYKSVDVLEVDGIPVVDTFLVERIILLNSFGCPLSSRESHIGCMKGNDDTAKKTNKQFHSCGVWSMASYINHSCLSNARRSFIGDMMIVRASRDLPSNTEITFWYKSPISRDPKEFPLNLQHWGFKCDCILCQEAQSASSSVLSTRNRISADLQRLFKTPKMNLRKIEDRISNLAGTYSQPASEFPHLTLDSAYLSLAAIYASSRKLEKSVEFALKTLQSLGFVIKGGNLPRVSNSPLVVKKWGLMNDGVVGCWMILCFAYRELAPTLASQAERYARVSYKICVGEDETFDKTYSRLSDRADGFLTTAK</sequence>
<gene>
    <name evidence="3" type="ORF">PCAMFM013_S006g000403</name>
</gene>
<dbReference type="Gene3D" id="2.170.270.10">
    <property type="entry name" value="SET domain"/>
    <property type="match status" value="1"/>
</dbReference>
<dbReference type="AlphaFoldDB" id="A0A0G4P6B6"/>
<dbReference type="EMBL" id="HG793139">
    <property type="protein sequence ID" value="CRL21863.1"/>
    <property type="molecule type" value="Genomic_DNA"/>
</dbReference>
<dbReference type="SMART" id="SM00028">
    <property type="entry name" value="TPR"/>
    <property type="match status" value="4"/>
</dbReference>
<accession>A0A0G4P6B6</accession>
<dbReference type="SUPFAM" id="SSF82199">
    <property type="entry name" value="SET domain"/>
    <property type="match status" value="1"/>
</dbReference>
<dbReference type="STRING" id="1429867.A0A0G4P6B6"/>
<keyword evidence="1" id="KW-0802">TPR repeat</keyword>
<feature type="repeat" description="TPR" evidence="1">
    <location>
        <begin position="201"/>
        <end position="234"/>
    </location>
</feature>
<dbReference type="InterPro" id="IPR046341">
    <property type="entry name" value="SET_dom_sf"/>
</dbReference>
<evidence type="ECO:0000313" key="3">
    <source>
        <dbReference type="EMBL" id="CRL21863.1"/>
    </source>
</evidence>
<evidence type="ECO:0000256" key="1">
    <source>
        <dbReference type="PROSITE-ProRule" id="PRU00339"/>
    </source>
</evidence>
<reference evidence="3 4" key="1">
    <citation type="journal article" date="2014" name="Nat. Commun.">
        <title>Multiple recent horizontal transfers of a large genomic region in cheese making fungi.</title>
        <authorList>
            <person name="Cheeseman K."/>
            <person name="Ropars J."/>
            <person name="Renault P."/>
            <person name="Dupont J."/>
            <person name="Gouzy J."/>
            <person name="Branca A."/>
            <person name="Abraham A.L."/>
            <person name="Ceppi M."/>
            <person name="Conseiller E."/>
            <person name="Debuchy R."/>
            <person name="Malagnac F."/>
            <person name="Goarin A."/>
            <person name="Silar P."/>
            <person name="Lacoste S."/>
            <person name="Sallet E."/>
            <person name="Bensimon A."/>
            <person name="Giraud T."/>
            <person name="Brygoo Y."/>
        </authorList>
    </citation>
    <scope>NUCLEOTIDE SEQUENCE [LARGE SCALE GENOMIC DNA]</scope>
    <source>
        <strain evidence="4">FM 013</strain>
    </source>
</reference>
<dbReference type="SMART" id="SM00317">
    <property type="entry name" value="SET"/>
    <property type="match status" value="1"/>
</dbReference>
<keyword evidence="4" id="KW-1185">Reference proteome</keyword>
<proteinExistence type="predicted"/>
<evidence type="ECO:0000313" key="4">
    <source>
        <dbReference type="Proteomes" id="UP000053732"/>
    </source>
</evidence>
<protein>
    <submittedName>
        <fullName evidence="3">SET domain</fullName>
    </submittedName>
</protein>
<dbReference type="PROSITE" id="PS50280">
    <property type="entry name" value="SET"/>
    <property type="match status" value="1"/>
</dbReference>
<evidence type="ECO:0000259" key="2">
    <source>
        <dbReference type="PROSITE" id="PS50280"/>
    </source>
</evidence>
<name>A0A0G4P6B6_PENC3</name>
<dbReference type="InterPro" id="IPR011990">
    <property type="entry name" value="TPR-like_helical_dom_sf"/>
</dbReference>
<dbReference type="PANTHER" id="PTHR47643:SF2">
    <property type="entry name" value="TPR DOMAIN PROTEIN (AFU_ORTHOLOGUE AFUA_5G12710)"/>
    <property type="match status" value="1"/>
</dbReference>
<dbReference type="InterPro" id="IPR019734">
    <property type="entry name" value="TPR_rpt"/>
</dbReference>
<dbReference type="PROSITE" id="PS50005">
    <property type="entry name" value="TPR"/>
    <property type="match status" value="1"/>
</dbReference>
<dbReference type="Pfam" id="PF00856">
    <property type="entry name" value="SET"/>
    <property type="match status" value="1"/>
</dbReference>
<dbReference type="InterPro" id="IPR001214">
    <property type="entry name" value="SET_dom"/>
</dbReference>
<dbReference type="Proteomes" id="UP000053732">
    <property type="component" value="Unassembled WGS sequence"/>
</dbReference>